<dbReference type="STRING" id="463301.SAMN04487955_11824"/>
<name>A0A1I7KDN7_9GAMM</name>
<organism evidence="2 3">
    <name type="scientific">Halomonas korlensis</name>
    <dbReference type="NCBI Taxonomy" id="463301"/>
    <lineage>
        <taxon>Bacteria</taxon>
        <taxon>Pseudomonadati</taxon>
        <taxon>Pseudomonadota</taxon>
        <taxon>Gammaproteobacteria</taxon>
        <taxon>Oceanospirillales</taxon>
        <taxon>Halomonadaceae</taxon>
        <taxon>Halomonas</taxon>
    </lineage>
</organism>
<dbReference type="InterPro" id="IPR029044">
    <property type="entry name" value="Nucleotide-diphossugar_trans"/>
</dbReference>
<dbReference type="Proteomes" id="UP000198693">
    <property type="component" value="Unassembled WGS sequence"/>
</dbReference>
<dbReference type="AlphaFoldDB" id="A0A1I7KDN7"/>
<sequence length="324" mass="36629">MEYDITVITPVYNGEDYIRKCIESVLNQDGVKVQHIVVDDGSVDGSYEAARGYNCVSLIKQKNAGAPSARNLGLTKALGNYIKFLDADDYLLPGCLEKQFHAAEMNEGKVINYGFRDIVWEHRRICKRKTLRANLDDAVASGSLPQQVSRRISKNLMTSLPLYPAKAIKKVGGFDLRLMSSQEWNLNIRLAIAGYRFMFDDVHCYTQRIHDSPSRITNRKCDPKSELLNDKYTYESVESLLEHQCVRDAWAKRLRGKASNFIMAGFIEEGQRMLDEATLLSGHSVVSNIYGYPYRTLGSLFSGVSAARLHGLLIKSARKILYRK</sequence>
<protein>
    <submittedName>
        <fullName evidence="2">Glycosyl transferase family 2</fullName>
    </submittedName>
</protein>
<reference evidence="3" key="1">
    <citation type="submission" date="2016-10" db="EMBL/GenBank/DDBJ databases">
        <authorList>
            <person name="Varghese N."/>
            <person name="Submissions S."/>
        </authorList>
    </citation>
    <scope>NUCLEOTIDE SEQUENCE [LARGE SCALE GENOMIC DNA]</scope>
    <source>
        <strain evidence="3">CGMCC 1.6981</strain>
    </source>
</reference>
<gene>
    <name evidence="2" type="ORF">SAMN04487955_11824</name>
</gene>
<keyword evidence="2" id="KW-0808">Transferase</keyword>
<proteinExistence type="predicted"/>
<evidence type="ECO:0000259" key="1">
    <source>
        <dbReference type="Pfam" id="PF00535"/>
    </source>
</evidence>
<evidence type="ECO:0000313" key="3">
    <source>
        <dbReference type="Proteomes" id="UP000198693"/>
    </source>
</evidence>
<dbReference type="Gene3D" id="3.90.550.10">
    <property type="entry name" value="Spore Coat Polysaccharide Biosynthesis Protein SpsA, Chain A"/>
    <property type="match status" value="1"/>
</dbReference>
<dbReference type="OrthoDB" id="9801954at2"/>
<dbReference type="EMBL" id="FPBP01000018">
    <property type="protein sequence ID" value="SFU95525.1"/>
    <property type="molecule type" value="Genomic_DNA"/>
</dbReference>
<dbReference type="GO" id="GO:0016758">
    <property type="term" value="F:hexosyltransferase activity"/>
    <property type="evidence" value="ECO:0007669"/>
    <property type="project" value="UniProtKB-ARBA"/>
</dbReference>
<accession>A0A1I7KDN7</accession>
<dbReference type="SUPFAM" id="SSF53448">
    <property type="entry name" value="Nucleotide-diphospho-sugar transferases"/>
    <property type="match status" value="1"/>
</dbReference>
<dbReference type="InterPro" id="IPR001173">
    <property type="entry name" value="Glyco_trans_2-like"/>
</dbReference>
<keyword evidence="3" id="KW-1185">Reference proteome</keyword>
<dbReference type="RefSeq" id="WP_089797421.1">
    <property type="nucleotide sequence ID" value="NZ_FPBP01000018.1"/>
</dbReference>
<feature type="domain" description="Glycosyltransferase 2-like" evidence="1">
    <location>
        <begin position="6"/>
        <end position="122"/>
    </location>
</feature>
<dbReference type="PANTHER" id="PTHR22916">
    <property type="entry name" value="GLYCOSYLTRANSFERASE"/>
    <property type="match status" value="1"/>
</dbReference>
<evidence type="ECO:0000313" key="2">
    <source>
        <dbReference type="EMBL" id="SFU95525.1"/>
    </source>
</evidence>
<dbReference type="Pfam" id="PF00535">
    <property type="entry name" value="Glycos_transf_2"/>
    <property type="match status" value="1"/>
</dbReference>